<evidence type="ECO:0000256" key="3">
    <source>
        <dbReference type="ARBA" id="ARBA00022989"/>
    </source>
</evidence>
<sequence length="521" mass="59859">MPAILTLLRRPFVVDLRALALMRMALAAVILLDVGIRSTDLEAHYANMGVLPLHVLYQYCWNPYQISLHAISGLWGVQALLFLLEALGAVALLLGYRTRLATLLTWVLLVSVQNRNPLINQGGDDLLRMLLFWGLFLPWGRLYSLDARGQAPPARLTYFSAATVAYIVQIALVYWCTALLKSAPEWTSEGTAIYYALSLDQVLMPGGRLLYPHAKLLHFLTFATYYTELLLPFVLFIPFRVTWWRLLFVGVMYGFHLGISLTLFVGLFFLINMASVLGLLPPVAMNWLDKRLARGSERLGPRVGARLDRLRPQLARFRMPLRLRVEHHWDLPDSTRTMLRGVRNAVVAVLLGYVIWWNLDSVNRPSLYMSDSLRWFGYLFRVDQHWGMFAPAVFKDDGWYILDGTTADGRHLDLNRDGQPVTEQKPASVVSLFKNDRWRKYSENYLFVTNEFMRPYYCNYLLRIWHEDPVHPPLRRLEVVYMKEVSLPNYQVGKAQREVLCICEAPPQPAPNLDSAADSRQ</sequence>
<accession>A0A2M9AR15</accession>
<organism evidence="7 8">
    <name type="scientific">Hymenobacter chitinivorans DSM 11115</name>
    <dbReference type="NCBI Taxonomy" id="1121954"/>
    <lineage>
        <taxon>Bacteria</taxon>
        <taxon>Pseudomonadati</taxon>
        <taxon>Bacteroidota</taxon>
        <taxon>Cytophagia</taxon>
        <taxon>Cytophagales</taxon>
        <taxon>Hymenobacteraceae</taxon>
        <taxon>Hymenobacter</taxon>
    </lineage>
</organism>
<keyword evidence="4 5" id="KW-0472">Membrane</keyword>
<feature type="transmembrane region" description="Helical" evidence="5">
    <location>
        <begin position="73"/>
        <end position="96"/>
    </location>
</feature>
<dbReference type="EMBL" id="PGFA01000005">
    <property type="protein sequence ID" value="PJJ48128.1"/>
    <property type="molecule type" value="Genomic_DNA"/>
</dbReference>
<feature type="transmembrane region" description="Helical" evidence="5">
    <location>
        <begin position="12"/>
        <end position="32"/>
    </location>
</feature>
<comment type="caution">
    <text evidence="7">The sequence shown here is derived from an EMBL/GenBank/DDBJ whole genome shotgun (WGS) entry which is preliminary data.</text>
</comment>
<comment type="subcellular location">
    <subcellularLocation>
        <location evidence="1">Endomembrane system</location>
        <topology evidence="1">Multi-pass membrane protein</topology>
    </subcellularLocation>
</comment>
<evidence type="ECO:0000256" key="2">
    <source>
        <dbReference type="ARBA" id="ARBA00022692"/>
    </source>
</evidence>
<evidence type="ECO:0000313" key="7">
    <source>
        <dbReference type="EMBL" id="PJJ48128.1"/>
    </source>
</evidence>
<evidence type="ECO:0000256" key="4">
    <source>
        <dbReference type="ARBA" id="ARBA00023136"/>
    </source>
</evidence>
<evidence type="ECO:0000313" key="8">
    <source>
        <dbReference type="Proteomes" id="UP000228535"/>
    </source>
</evidence>
<evidence type="ECO:0000259" key="6">
    <source>
        <dbReference type="SMART" id="SM00752"/>
    </source>
</evidence>
<dbReference type="GO" id="GO:0012505">
    <property type="term" value="C:endomembrane system"/>
    <property type="evidence" value="ECO:0007669"/>
    <property type="project" value="UniProtKB-SubCell"/>
</dbReference>
<feature type="transmembrane region" description="Helical" evidence="5">
    <location>
        <begin position="255"/>
        <end position="280"/>
    </location>
</feature>
<feature type="transmembrane region" description="Helical" evidence="5">
    <location>
        <begin position="223"/>
        <end position="243"/>
    </location>
</feature>
<reference evidence="7 8" key="1">
    <citation type="submission" date="2017-11" db="EMBL/GenBank/DDBJ databases">
        <title>Genomic Encyclopedia of Archaeal and Bacterial Type Strains, Phase II (KMG-II): From Individual Species to Whole Genera.</title>
        <authorList>
            <person name="Goeker M."/>
        </authorList>
    </citation>
    <scope>NUCLEOTIDE SEQUENCE [LARGE SCALE GENOMIC DNA]</scope>
    <source>
        <strain evidence="7 8">DSM 11115</strain>
    </source>
</reference>
<proteinExistence type="predicted"/>
<dbReference type="OrthoDB" id="128729at2"/>
<keyword evidence="8" id="KW-1185">Reference proteome</keyword>
<gene>
    <name evidence="7" type="ORF">CLV45_4821</name>
</gene>
<feature type="transmembrane region" description="Helical" evidence="5">
    <location>
        <begin position="156"/>
        <end position="180"/>
    </location>
</feature>
<dbReference type="Proteomes" id="UP000228535">
    <property type="component" value="Unassembled WGS sequence"/>
</dbReference>
<dbReference type="SMART" id="SM00752">
    <property type="entry name" value="HTTM"/>
    <property type="match status" value="1"/>
</dbReference>
<evidence type="ECO:0000256" key="1">
    <source>
        <dbReference type="ARBA" id="ARBA00004127"/>
    </source>
</evidence>
<dbReference type="PANTHER" id="PTHR39535">
    <property type="entry name" value="SPORULATION-DELAYING PROTEIN SDPB"/>
    <property type="match status" value="1"/>
</dbReference>
<name>A0A2M9AR15_9BACT</name>
<dbReference type="AlphaFoldDB" id="A0A2M9AR15"/>
<evidence type="ECO:0000256" key="5">
    <source>
        <dbReference type="SAM" id="Phobius"/>
    </source>
</evidence>
<feature type="domain" description="HTTM-like" evidence="6">
    <location>
        <begin position="11"/>
        <end position="284"/>
    </location>
</feature>
<keyword evidence="3 5" id="KW-1133">Transmembrane helix</keyword>
<dbReference type="InterPro" id="IPR011020">
    <property type="entry name" value="HTTM-like"/>
</dbReference>
<dbReference type="InterPro" id="IPR052964">
    <property type="entry name" value="Sporulation_signal_mat"/>
</dbReference>
<protein>
    <submittedName>
        <fullName evidence="7">Vitamin K-dependent gamma-carboxylase-like protein</fullName>
    </submittedName>
</protein>
<dbReference type="PANTHER" id="PTHR39535:SF2">
    <property type="entry name" value="HTTM DOMAIN-CONTAINING PROTEIN"/>
    <property type="match status" value="1"/>
</dbReference>
<keyword evidence="2 5" id="KW-0812">Transmembrane</keyword>
<dbReference type="RefSeq" id="WP_100339033.1">
    <property type="nucleotide sequence ID" value="NZ_PGFA01000005.1"/>
</dbReference>